<evidence type="ECO:0000259" key="9">
    <source>
        <dbReference type="Pfam" id="PF00728"/>
    </source>
</evidence>
<comment type="similarity">
    <text evidence="2">Belongs to the glycosyl hydrolase 20 family.</text>
</comment>
<evidence type="ECO:0000313" key="11">
    <source>
        <dbReference type="EMBL" id="QGV80527.1"/>
    </source>
</evidence>
<dbReference type="Proteomes" id="UP000422572">
    <property type="component" value="Chromosome"/>
</dbReference>
<organism evidence="11 12">
    <name type="scientific">Streptomyces ficellus</name>
    <dbReference type="NCBI Taxonomy" id="1977088"/>
    <lineage>
        <taxon>Bacteria</taxon>
        <taxon>Bacillati</taxon>
        <taxon>Actinomycetota</taxon>
        <taxon>Actinomycetes</taxon>
        <taxon>Kitasatosporales</taxon>
        <taxon>Streptomycetaceae</taxon>
        <taxon>Streptomyces</taxon>
    </lineage>
</organism>
<keyword evidence="8" id="KW-0812">Transmembrane</keyword>
<reference evidence="11 12" key="1">
    <citation type="submission" date="2018-12" db="EMBL/GenBank/DDBJ databases">
        <title>Complete genome sequence of Streptomyces ficellus NRRL8067, the producer of ficellomycin, feldamycin and nojirimycin.</title>
        <authorList>
            <person name="Zhang H."/>
            <person name="Yue R."/>
            <person name="Liu Y."/>
            <person name="Li M."/>
            <person name="Mu H."/>
            <person name="Zhang J."/>
        </authorList>
    </citation>
    <scope>NUCLEOTIDE SEQUENCE [LARGE SCALE GENOMIC DNA]</scope>
    <source>
        <strain evidence="11 12">NRRL 8067</strain>
    </source>
</reference>
<evidence type="ECO:0000256" key="6">
    <source>
        <dbReference type="PIRSR" id="PIRSR625705-1"/>
    </source>
</evidence>
<protein>
    <recommendedName>
        <fullName evidence="3">beta-N-acetylhexosaminidase</fullName>
        <ecNumber evidence="3">3.2.1.52</ecNumber>
    </recommendedName>
</protein>
<dbReference type="CDD" id="cd06568">
    <property type="entry name" value="GH20_SpHex_like"/>
    <property type="match status" value="1"/>
</dbReference>
<dbReference type="OrthoDB" id="9763537at2"/>
<dbReference type="GO" id="GO:0004563">
    <property type="term" value="F:beta-N-acetylhexosaminidase activity"/>
    <property type="evidence" value="ECO:0007669"/>
    <property type="project" value="UniProtKB-EC"/>
</dbReference>
<dbReference type="Pfam" id="PF02838">
    <property type="entry name" value="Glyco_hydro_20b"/>
    <property type="match status" value="1"/>
</dbReference>
<dbReference type="Gene3D" id="3.30.379.10">
    <property type="entry name" value="Chitobiase/beta-hexosaminidase domain 2-like"/>
    <property type="match status" value="1"/>
</dbReference>
<feature type="domain" description="Glycoside hydrolase family 20 catalytic" evidence="9">
    <location>
        <begin position="397"/>
        <end position="544"/>
    </location>
</feature>
<gene>
    <name evidence="11" type="ORF">EIZ62_21525</name>
</gene>
<dbReference type="PRINTS" id="PR00738">
    <property type="entry name" value="GLHYDRLASE20"/>
</dbReference>
<keyword evidence="8" id="KW-1133">Transmembrane helix</keyword>
<feature type="active site" description="Proton donor" evidence="6">
    <location>
        <position position="388"/>
    </location>
</feature>
<dbReference type="EMBL" id="CP034279">
    <property type="protein sequence ID" value="QGV80527.1"/>
    <property type="molecule type" value="Genomic_DNA"/>
</dbReference>
<feature type="transmembrane region" description="Helical" evidence="8">
    <location>
        <begin position="46"/>
        <end position="69"/>
    </location>
</feature>
<evidence type="ECO:0000256" key="4">
    <source>
        <dbReference type="ARBA" id="ARBA00022801"/>
    </source>
</evidence>
<evidence type="ECO:0000256" key="7">
    <source>
        <dbReference type="SAM" id="MobiDB-lite"/>
    </source>
</evidence>
<feature type="domain" description="Glycoside hydrolase family 20 catalytic" evidence="9">
    <location>
        <begin position="225"/>
        <end position="393"/>
    </location>
</feature>
<keyword evidence="12" id="KW-1185">Reference proteome</keyword>
<dbReference type="GO" id="GO:0005975">
    <property type="term" value="P:carbohydrate metabolic process"/>
    <property type="evidence" value="ECO:0007669"/>
    <property type="project" value="InterPro"/>
</dbReference>
<evidence type="ECO:0000256" key="5">
    <source>
        <dbReference type="ARBA" id="ARBA00023295"/>
    </source>
</evidence>
<dbReference type="PANTHER" id="PTHR22600:SF57">
    <property type="entry name" value="BETA-N-ACETYLHEXOSAMINIDASE"/>
    <property type="match status" value="1"/>
</dbReference>
<sequence>MVYTLTGPGARGTHGDRSLAPAHSRDARRRDRLVRQRRTFPRLRRFRLLGSLLLVVAAGAAGTGAAGAAPARGTPAESAPAPAVRPLGDIVPAPASVRPGGGPYTLGTRTRIHVDDDAREARRVGAYLADVLRPSTGYALPVVDDDRGPGGIRLRLNGRETALGDEGYRLESGRRGVTITARKPAGLFHGVQTLRQQLPASVERDTRQPGPWKVAGGAITDTPRYAYRGAMLDVSRHFFTVPQVKRYIDQLALYKVNTLHLHLSDDQGWRLAIDSWPRLAVHGGSTQVGGGPGGYYTKAQYRDLVAYAASRHLEVVPEIDMPGHTNAALASYAELNCDGVAPPLYTGTEVGFSSLCVNKDVTYDFVDDVVRELAALTPGRYLHIGGDEAHSTSHEDYVAFMDRAQATVAKYGKTVIGWHQLTGAKPAKGALAQYWGLDRTSGAEKERVANAARNGTGLVLSPADRLYLDMKYDKSTPLGLSWAGYVDVRRSYDWDPGAYFPGVPASAVKGVEAPLWTETVVTSAHIDTMAFPRLLGAAELGWSPAATHDWETYKERLAGQGPRLEALGVGFYRSPQVPWRTE</sequence>
<name>A0A6I6FH51_9ACTN</name>
<dbReference type="Gene3D" id="3.20.20.80">
    <property type="entry name" value="Glycosidases"/>
    <property type="match status" value="1"/>
</dbReference>
<accession>A0A6I6FH51</accession>
<feature type="domain" description="Beta-hexosaminidase bacterial type N-terminal" evidence="10">
    <location>
        <begin position="90"/>
        <end position="221"/>
    </location>
</feature>
<dbReference type="EC" id="3.2.1.52" evidence="3"/>
<comment type="catalytic activity">
    <reaction evidence="1">
        <text>Hydrolysis of terminal non-reducing N-acetyl-D-hexosamine residues in N-acetyl-beta-D-hexosaminides.</text>
        <dbReference type="EC" id="3.2.1.52"/>
    </reaction>
</comment>
<dbReference type="InterPro" id="IPR017853">
    <property type="entry name" value="GH"/>
</dbReference>
<keyword evidence="5" id="KW-0326">Glycosidase</keyword>
<evidence type="ECO:0000256" key="2">
    <source>
        <dbReference type="ARBA" id="ARBA00006285"/>
    </source>
</evidence>
<evidence type="ECO:0000259" key="10">
    <source>
        <dbReference type="Pfam" id="PF02838"/>
    </source>
</evidence>
<feature type="region of interest" description="Disordered" evidence="7">
    <location>
        <begin position="1"/>
        <end position="31"/>
    </location>
</feature>
<proteinExistence type="inferred from homology"/>
<evidence type="ECO:0000256" key="1">
    <source>
        <dbReference type="ARBA" id="ARBA00001231"/>
    </source>
</evidence>
<evidence type="ECO:0000256" key="3">
    <source>
        <dbReference type="ARBA" id="ARBA00012663"/>
    </source>
</evidence>
<keyword evidence="8" id="KW-0472">Membrane</keyword>
<dbReference type="GO" id="GO:0016020">
    <property type="term" value="C:membrane"/>
    <property type="evidence" value="ECO:0007669"/>
    <property type="project" value="TreeGrafter"/>
</dbReference>
<dbReference type="Pfam" id="PF00728">
    <property type="entry name" value="Glyco_hydro_20"/>
    <property type="match status" value="2"/>
</dbReference>
<evidence type="ECO:0000313" key="12">
    <source>
        <dbReference type="Proteomes" id="UP000422572"/>
    </source>
</evidence>
<dbReference type="SUPFAM" id="SSF55545">
    <property type="entry name" value="beta-N-acetylhexosaminidase-like domain"/>
    <property type="match status" value="1"/>
</dbReference>
<dbReference type="InterPro" id="IPR025705">
    <property type="entry name" value="Beta_hexosaminidase_sua/sub"/>
</dbReference>
<dbReference type="PANTHER" id="PTHR22600">
    <property type="entry name" value="BETA-HEXOSAMINIDASE"/>
    <property type="match status" value="1"/>
</dbReference>
<dbReference type="InterPro" id="IPR029018">
    <property type="entry name" value="Hex-like_dom2"/>
</dbReference>
<dbReference type="InterPro" id="IPR015882">
    <property type="entry name" value="HEX_bac_N"/>
</dbReference>
<dbReference type="KEGG" id="sfic:EIZ62_21525"/>
<evidence type="ECO:0000256" key="8">
    <source>
        <dbReference type="SAM" id="Phobius"/>
    </source>
</evidence>
<dbReference type="SUPFAM" id="SSF51445">
    <property type="entry name" value="(Trans)glycosidases"/>
    <property type="match status" value="1"/>
</dbReference>
<keyword evidence="4" id="KW-0378">Hydrolase</keyword>
<feature type="compositionally biased region" description="Basic and acidic residues" evidence="7">
    <location>
        <begin position="13"/>
        <end position="29"/>
    </location>
</feature>
<dbReference type="AlphaFoldDB" id="A0A6I6FH51"/>
<dbReference type="GO" id="GO:0030203">
    <property type="term" value="P:glycosaminoglycan metabolic process"/>
    <property type="evidence" value="ECO:0007669"/>
    <property type="project" value="TreeGrafter"/>
</dbReference>
<dbReference type="InterPro" id="IPR015883">
    <property type="entry name" value="Glyco_hydro_20_cat"/>
</dbReference>